<protein>
    <submittedName>
        <fullName evidence="1">Uncharacterized protein</fullName>
    </submittedName>
</protein>
<comment type="caution">
    <text evidence="1">The sequence shown here is derived from an EMBL/GenBank/DDBJ whole genome shotgun (WGS) entry which is preliminary data.</text>
</comment>
<evidence type="ECO:0000313" key="1">
    <source>
        <dbReference type="EMBL" id="KAJ7650400.1"/>
    </source>
</evidence>
<accession>A0AAD7G161</accession>
<name>A0AAD7G161_9AGAR</name>
<dbReference type="EMBL" id="JARKIF010000001">
    <property type="protein sequence ID" value="KAJ7650400.1"/>
    <property type="molecule type" value="Genomic_DNA"/>
</dbReference>
<dbReference type="AlphaFoldDB" id="A0AAD7G161"/>
<evidence type="ECO:0000313" key="2">
    <source>
        <dbReference type="Proteomes" id="UP001221142"/>
    </source>
</evidence>
<dbReference type="Proteomes" id="UP001221142">
    <property type="component" value="Unassembled WGS sequence"/>
</dbReference>
<reference evidence="1" key="1">
    <citation type="submission" date="2023-03" db="EMBL/GenBank/DDBJ databases">
        <title>Massive genome expansion in bonnet fungi (Mycena s.s.) driven by repeated elements and novel gene families across ecological guilds.</title>
        <authorList>
            <consortium name="Lawrence Berkeley National Laboratory"/>
            <person name="Harder C.B."/>
            <person name="Miyauchi S."/>
            <person name="Viragh M."/>
            <person name="Kuo A."/>
            <person name="Thoen E."/>
            <person name="Andreopoulos B."/>
            <person name="Lu D."/>
            <person name="Skrede I."/>
            <person name="Drula E."/>
            <person name="Henrissat B."/>
            <person name="Morin E."/>
            <person name="Kohler A."/>
            <person name="Barry K."/>
            <person name="LaButti K."/>
            <person name="Morin E."/>
            <person name="Salamov A."/>
            <person name="Lipzen A."/>
            <person name="Mereny Z."/>
            <person name="Hegedus B."/>
            <person name="Baldrian P."/>
            <person name="Stursova M."/>
            <person name="Weitz H."/>
            <person name="Taylor A."/>
            <person name="Grigoriev I.V."/>
            <person name="Nagy L.G."/>
            <person name="Martin F."/>
            <person name="Kauserud H."/>
        </authorList>
    </citation>
    <scope>NUCLEOTIDE SEQUENCE</scope>
    <source>
        <strain evidence="1">9284</strain>
    </source>
</reference>
<gene>
    <name evidence="1" type="ORF">FB45DRAFT_1017787</name>
</gene>
<keyword evidence="2" id="KW-1185">Reference proteome</keyword>
<proteinExistence type="predicted"/>
<sequence length="239" mass="26453">MVYIGSNDGSLQWQGCAIYSSLLSGPWQRNMGFRLRFLDFANYSILGSQPISRKIPLSSRCFLAGATLASANVTYNARPRINYLAPLSQLRRCSYPSRPRTYMPLYTKNGRDGSSFLPSVLNSATPTPHHLPVSTILRLTEALTGPLFHPDTGVVGNEHYRWLGFRIHSLAIACVSLDALQSTPLAQLNIIRVECIDGNLLGRLGALLWLDKYLRLPQKRDCPPLESPPLLIAATRSTG</sequence>
<organism evidence="1 2">
    <name type="scientific">Roridomyces roridus</name>
    <dbReference type="NCBI Taxonomy" id="1738132"/>
    <lineage>
        <taxon>Eukaryota</taxon>
        <taxon>Fungi</taxon>
        <taxon>Dikarya</taxon>
        <taxon>Basidiomycota</taxon>
        <taxon>Agaricomycotina</taxon>
        <taxon>Agaricomycetes</taxon>
        <taxon>Agaricomycetidae</taxon>
        <taxon>Agaricales</taxon>
        <taxon>Marasmiineae</taxon>
        <taxon>Mycenaceae</taxon>
        <taxon>Roridomyces</taxon>
    </lineage>
</organism>